<evidence type="ECO:0000256" key="2">
    <source>
        <dbReference type="SAM" id="SignalP"/>
    </source>
</evidence>
<dbReference type="InterPro" id="IPR026444">
    <property type="entry name" value="Secre_tail"/>
</dbReference>
<sequence length="1008" mass="111051">MNKITFLFFTFLFISVSPLVFSQNCPPNLSTDPAEGDFGTNEWLAYVYNHNSYNTSTFNLTDYRGYYRDSGYGDSGISFDSSDLWNIDSNPSTAPAYEGCSVTSDNHTVVYKRKGFPLGEYRIDIASQTGGNGHDDAAILYIDGLEVWNNTDCCAPRLNVWSGSLDEDSEIEFVWSERSGESYGRLRLTEVTLDPPLGNEGDFGDEEWFVSAYNGSNFDAYRGAYIHDALSFNTRDLWLQSESPSSAPNYSGDQVNNNNHSFVYRRRGFSCGIYQLNIPSHDDNVIVTIDGVEIFTSGYVGGNRIDDIWQGYLGPNSEIEYSIVEFSGRSFGSLQFVNITESNQFIWTGEVNTSVDDVSNWCGSLPLNDGTSNIYIPANVNNFPNSNFNSFINDIYIEPNASLTFDSEIRIAGNLVNDGMLSGEDGSLNFVGPQNHVVNGNGFSISNLTIDSDLTFDLDLGEIINLSDILSVDQGTLNTNGNLSLRCNFGTPGKTAQVGPVGGTIVGDVTVEQCFPARRAFRLLTSSVTTTGSIRQNWQENPSSYTNDPNPGYGTHITGLSPGLSDAVIGDDGVNGFDYNPSGNPSLFKFRNIELSTSEPRGWYSVANTTDILTAGEPYRLMIRGDRSIDVTLNIATPEPTRLRSTGALITGNRSQSNLLNVSGDFNLIANPYHAQVNMNSVLAASTNLSTTQYYIWNPAIGGANGRGAYVTFDLTNNSSSLSDGGLADEPSFTNQFLQPMQAAFVITGTETTAPIINFQESHKAVSQVQTRTKSLSQSEYINIQLFDSDSYNSGETPSDGLRINFDKSFSATSEDDSPKLTNLDENLARVEGNSYSAIERRPFPETEERLELFINQYRREAYVMKFDLTDNLNTKVFIEDKYLNETQGITTAAYTYTFTVDESISESTASDRFSLVFEPISLSTVEEALVEASLYPNPTKGSFRISGANLGEDAKIEIYNMIGQQVYKTDLKNQSTTEITNFNGSAGVYLVKLKTNQGERTFKLIKQ</sequence>
<gene>
    <name evidence="4" type="ORF">GCM10009433_08390</name>
</gene>
<dbReference type="RefSeq" id="WP_224453384.1">
    <property type="nucleotide sequence ID" value="NZ_BAAAGG010000005.1"/>
</dbReference>
<reference evidence="4 5" key="1">
    <citation type="journal article" date="2019" name="Int. J. Syst. Evol. Microbiol.">
        <title>The Global Catalogue of Microorganisms (GCM) 10K type strain sequencing project: providing services to taxonomists for standard genome sequencing and annotation.</title>
        <authorList>
            <consortium name="The Broad Institute Genomics Platform"/>
            <consortium name="The Broad Institute Genome Sequencing Center for Infectious Disease"/>
            <person name="Wu L."/>
            <person name="Ma J."/>
        </authorList>
    </citation>
    <scope>NUCLEOTIDE SEQUENCE [LARGE SCALE GENOMIC DNA]</scope>
    <source>
        <strain evidence="4 5">JCM 16231</strain>
    </source>
</reference>
<evidence type="ECO:0000313" key="5">
    <source>
        <dbReference type="Proteomes" id="UP001500185"/>
    </source>
</evidence>
<organism evidence="4 5">
    <name type="scientific">Psychroflexus lacisalsi</name>
    <dbReference type="NCBI Taxonomy" id="503928"/>
    <lineage>
        <taxon>Bacteria</taxon>
        <taxon>Pseudomonadati</taxon>
        <taxon>Bacteroidota</taxon>
        <taxon>Flavobacteriia</taxon>
        <taxon>Flavobacteriales</taxon>
        <taxon>Flavobacteriaceae</taxon>
        <taxon>Psychroflexus</taxon>
    </lineage>
</organism>
<proteinExistence type="predicted"/>
<protein>
    <recommendedName>
        <fullName evidence="3">Secretion system C-terminal sorting domain-containing protein</fullName>
    </recommendedName>
</protein>
<dbReference type="EMBL" id="BAAAGG010000005">
    <property type="protein sequence ID" value="GAA0754634.1"/>
    <property type="molecule type" value="Genomic_DNA"/>
</dbReference>
<name>A0ABN1K4L9_9FLAO</name>
<feature type="chain" id="PRO_5046136979" description="Secretion system C-terminal sorting domain-containing protein" evidence="2">
    <location>
        <begin position="23"/>
        <end position="1008"/>
    </location>
</feature>
<accession>A0ABN1K4L9</accession>
<dbReference type="Pfam" id="PF18962">
    <property type="entry name" value="Por_Secre_tail"/>
    <property type="match status" value="1"/>
</dbReference>
<keyword evidence="1 2" id="KW-0732">Signal</keyword>
<dbReference type="Proteomes" id="UP001500185">
    <property type="component" value="Unassembled WGS sequence"/>
</dbReference>
<evidence type="ECO:0000256" key="1">
    <source>
        <dbReference type="ARBA" id="ARBA00022729"/>
    </source>
</evidence>
<feature type="signal peptide" evidence="2">
    <location>
        <begin position="1"/>
        <end position="22"/>
    </location>
</feature>
<comment type="caution">
    <text evidence="4">The sequence shown here is derived from an EMBL/GenBank/DDBJ whole genome shotgun (WGS) entry which is preliminary data.</text>
</comment>
<keyword evidence="5" id="KW-1185">Reference proteome</keyword>
<feature type="domain" description="Secretion system C-terminal sorting" evidence="3">
    <location>
        <begin position="935"/>
        <end position="1006"/>
    </location>
</feature>
<dbReference type="NCBIfam" id="TIGR04183">
    <property type="entry name" value="Por_Secre_tail"/>
    <property type="match status" value="1"/>
</dbReference>
<evidence type="ECO:0000313" key="4">
    <source>
        <dbReference type="EMBL" id="GAA0754634.1"/>
    </source>
</evidence>
<evidence type="ECO:0000259" key="3">
    <source>
        <dbReference type="Pfam" id="PF18962"/>
    </source>
</evidence>